<dbReference type="PANTHER" id="PTHR11360:SF284">
    <property type="entry name" value="EG:103B4.3 PROTEIN-RELATED"/>
    <property type="match status" value="1"/>
</dbReference>
<feature type="transmembrane region" description="Helical" evidence="4">
    <location>
        <begin position="314"/>
        <end position="334"/>
    </location>
</feature>
<feature type="transmembrane region" description="Helical" evidence="4">
    <location>
        <begin position="95"/>
        <end position="115"/>
    </location>
</feature>
<dbReference type="InterPro" id="IPR050327">
    <property type="entry name" value="Proton-linked_MCT"/>
</dbReference>
<dbReference type="RefSeq" id="WP_185800415.1">
    <property type="nucleotide sequence ID" value="NZ_JACJVJ010000001.1"/>
</dbReference>
<dbReference type="PROSITE" id="PS50850">
    <property type="entry name" value="MFS"/>
    <property type="match status" value="1"/>
</dbReference>
<evidence type="ECO:0000313" key="6">
    <source>
        <dbReference type="EMBL" id="MBC2777190.1"/>
    </source>
</evidence>
<dbReference type="Gene3D" id="1.20.1250.20">
    <property type="entry name" value="MFS general substrate transporter like domains"/>
    <property type="match status" value="2"/>
</dbReference>
<dbReference type="AlphaFoldDB" id="A0A842HZ28"/>
<feature type="transmembrane region" description="Helical" evidence="4">
    <location>
        <begin position="403"/>
        <end position="425"/>
    </location>
</feature>
<dbReference type="GO" id="GO:0022857">
    <property type="term" value="F:transmembrane transporter activity"/>
    <property type="evidence" value="ECO:0007669"/>
    <property type="project" value="InterPro"/>
</dbReference>
<protein>
    <submittedName>
        <fullName evidence="6">MFS transporter</fullName>
    </submittedName>
</protein>
<evidence type="ECO:0000256" key="4">
    <source>
        <dbReference type="SAM" id="Phobius"/>
    </source>
</evidence>
<dbReference type="PANTHER" id="PTHR11360">
    <property type="entry name" value="MONOCARBOXYLATE TRANSPORTER"/>
    <property type="match status" value="1"/>
</dbReference>
<feature type="transmembrane region" description="Helical" evidence="4">
    <location>
        <begin position="154"/>
        <end position="178"/>
    </location>
</feature>
<feature type="transmembrane region" description="Helical" evidence="4">
    <location>
        <begin position="121"/>
        <end position="142"/>
    </location>
</feature>
<feature type="transmembrane region" description="Helical" evidence="4">
    <location>
        <begin position="65"/>
        <end position="88"/>
    </location>
</feature>
<organism evidence="6 7">
    <name type="scientific">Parasphingopyxis marina</name>
    <dbReference type="NCBI Taxonomy" id="2761622"/>
    <lineage>
        <taxon>Bacteria</taxon>
        <taxon>Pseudomonadati</taxon>
        <taxon>Pseudomonadota</taxon>
        <taxon>Alphaproteobacteria</taxon>
        <taxon>Sphingomonadales</taxon>
        <taxon>Sphingomonadaceae</taxon>
        <taxon>Parasphingopyxis</taxon>
    </lineage>
</organism>
<evidence type="ECO:0000256" key="1">
    <source>
        <dbReference type="ARBA" id="ARBA00022692"/>
    </source>
</evidence>
<keyword evidence="1 4" id="KW-0812">Transmembrane</keyword>
<accession>A0A842HZ28</accession>
<feature type="transmembrane region" description="Helical" evidence="4">
    <location>
        <begin position="251"/>
        <end position="274"/>
    </location>
</feature>
<feature type="transmembrane region" description="Helical" evidence="4">
    <location>
        <begin position="286"/>
        <end position="307"/>
    </location>
</feature>
<proteinExistence type="predicted"/>
<evidence type="ECO:0000256" key="2">
    <source>
        <dbReference type="ARBA" id="ARBA00022989"/>
    </source>
</evidence>
<evidence type="ECO:0000256" key="3">
    <source>
        <dbReference type="ARBA" id="ARBA00023136"/>
    </source>
</evidence>
<feature type="transmembrane region" description="Helical" evidence="4">
    <location>
        <begin position="23"/>
        <end position="45"/>
    </location>
</feature>
<evidence type="ECO:0000313" key="7">
    <source>
        <dbReference type="Proteomes" id="UP000564378"/>
    </source>
</evidence>
<sequence length="433" mass="44950">MIARNTVSEDPLNSDEAETPRRFFYGWTLLAVFWFILFVNLAFPMTGGSIINTAMAQDLGFSREALGAPFSIYFGMIGLSSPFVAMMIGRIGVRWTLTIGNFCLLLGSVAMATIVSTPLEATICFGGIIGFAVASGGNLTAQTAIPRWFVRRRALAYAIMLSASAGGGAIIAPALGVIVGEDGSGWRTGWWILAGLALVVTLLAATLVREYPRDLGQYPDGKAKPAAIKSDETPAKAVTVTLAQALGRADFWTIIVASAVTTASLSLVLAHGVANAIDAGHQTAEVGYALSIYALSGLAAKAAVGFLGDRYNPAFVWAGLLVPTALGLLTAAYIVEGSGLFLYALLIGIGTGGAIVCQPATIAHRFGASGFAKVAGAVFLLQAVAGMSAPALAGWAYTSESGYSVSFVVCAGFCLACVLLLAVFCRKRMTGLD</sequence>
<name>A0A842HZ28_9SPHN</name>
<feature type="transmembrane region" description="Helical" evidence="4">
    <location>
        <begin position="190"/>
        <end position="208"/>
    </location>
</feature>
<dbReference type="InterPro" id="IPR020846">
    <property type="entry name" value="MFS_dom"/>
</dbReference>
<keyword evidence="3 4" id="KW-0472">Membrane</keyword>
<dbReference type="InterPro" id="IPR036259">
    <property type="entry name" value="MFS_trans_sf"/>
</dbReference>
<dbReference type="Pfam" id="PF07690">
    <property type="entry name" value="MFS_1"/>
    <property type="match status" value="2"/>
</dbReference>
<keyword evidence="7" id="KW-1185">Reference proteome</keyword>
<comment type="caution">
    <text evidence="6">The sequence shown here is derived from an EMBL/GenBank/DDBJ whole genome shotgun (WGS) entry which is preliminary data.</text>
</comment>
<dbReference type="EMBL" id="JACJVJ010000001">
    <property type="protein sequence ID" value="MBC2777190.1"/>
    <property type="molecule type" value="Genomic_DNA"/>
</dbReference>
<evidence type="ECO:0000259" key="5">
    <source>
        <dbReference type="PROSITE" id="PS50850"/>
    </source>
</evidence>
<dbReference type="Proteomes" id="UP000564378">
    <property type="component" value="Unassembled WGS sequence"/>
</dbReference>
<feature type="transmembrane region" description="Helical" evidence="4">
    <location>
        <begin position="374"/>
        <end position="397"/>
    </location>
</feature>
<keyword evidence="2 4" id="KW-1133">Transmembrane helix</keyword>
<reference evidence="6 7" key="1">
    <citation type="submission" date="2020-08" db="EMBL/GenBank/DDBJ databases">
        <title>Draft genome sequence of Parasphingopyxis sp. GrpM-11.</title>
        <authorList>
            <person name="Oh J."/>
            <person name="Roh D.-H."/>
        </authorList>
    </citation>
    <scope>NUCLEOTIDE SEQUENCE [LARGE SCALE GENOMIC DNA]</scope>
    <source>
        <strain evidence="6 7">GrpM-11</strain>
    </source>
</reference>
<feature type="transmembrane region" description="Helical" evidence="4">
    <location>
        <begin position="340"/>
        <end position="362"/>
    </location>
</feature>
<dbReference type="InterPro" id="IPR011701">
    <property type="entry name" value="MFS"/>
</dbReference>
<gene>
    <name evidence="6" type="ORF">H6P80_06100</name>
</gene>
<feature type="domain" description="Major facilitator superfamily (MFS) profile" evidence="5">
    <location>
        <begin position="28"/>
        <end position="429"/>
    </location>
</feature>
<dbReference type="SUPFAM" id="SSF103473">
    <property type="entry name" value="MFS general substrate transporter"/>
    <property type="match status" value="1"/>
</dbReference>